<dbReference type="OrthoDB" id="775260at2759"/>
<dbReference type="Gene3D" id="3.80.10.10">
    <property type="entry name" value="Ribonuclease Inhibitor"/>
    <property type="match status" value="1"/>
</dbReference>
<name>A0A8J4VIV1_9ROSI</name>
<dbReference type="AlphaFoldDB" id="A0A8J4VIV1"/>
<dbReference type="SUPFAM" id="SSF52047">
    <property type="entry name" value="RNI-like"/>
    <property type="match status" value="1"/>
</dbReference>
<evidence type="ECO:0000313" key="1">
    <source>
        <dbReference type="EMBL" id="KAF3950834.1"/>
    </source>
</evidence>
<organism evidence="1 2">
    <name type="scientific">Castanea mollissima</name>
    <name type="common">Chinese chestnut</name>
    <dbReference type="NCBI Taxonomy" id="60419"/>
    <lineage>
        <taxon>Eukaryota</taxon>
        <taxon>Viridiplantae</taxon>
        <taxon>Streptophyta</taxon>
        <taxon>Embryophyta</taxon>
        <taxon>Tracheophyta</taxon>
        <taxon>Spermatophyta</taxon>
        <taxon>Magnoliopsida</taxon>
        <taxon>eudicotyledons</taxon>
        <taxon>Gunneridae</taxon>
        <taxon>Pentapetalae</taxon>
        <taxon>rosids</taxon>
        <taxon>fabids</taxon>
        <taxon>Fagales</taxon>
        <taxon>Fagaceae</taxon>
        <taxon>Castanea</taxon>
    </lineage>
</organism>
<protein>
    <submittedName>
        <fullName evidence="1">Uncharacterized protein</fullName>
    </submittedName>
</protein>
<gene>
    <name evidence="1" type="ORF">CMV_023460</name>
</gene>
<keyword evidence="2" id="KW-1185">Reference proteome</keyword>
<evidence type="ECO:0000313" key="2">
    <source>
        <dbReference type="Proteomes" id="UP000737018"/>
    </source>
</evidence>
<accession>A0A8J4VIV1</accession>
<dbReference type="Proteomes" id="UP000737018">
    <property type="component" value="Unassembled WGS sequence"/>
</dbReference>
<dbReference type="InterPro" id="IPR032675">
    <property type="entry name" value="LRR_dom_sf"/>
</dbReference>
<reference evidence="1" key="1">
    <citation type="submission" date="2020-03" db="EMBL/GenBank/DDBJ databases">
        <title>Castanea mollissima Vanexum genome sequencing.</title>
        <authorList>
            <person name="Staton M."/>
        </authorList>
    </citation>
    <scope>NUCLEOTIDE SEQUENCE</scope>
    <source>
        <tissue evidence="1">Leaf</tissue>
    </source>
</reference>
<sequence length="192" mass="20871">MLDISKTMVSAAALAHIVHGNPGNCKLEEITLGWGFSSYLSLEALQPAIMSLRSITVGLGGSLGEDALKRLPAACPMLETVILHFQVISDTVIINILAYLRNLRSFHCWDVSFSIQKIISHGCPGLISIHLEECREVTANGVSSLLDCAAIEDLLLHHNGPGIQKTFTFYAASKLPMLRKISLECLQTKVSD</sequence>
<proteinExistence type="predicted"/>
<dbReference type="EMBL" id="JRKL02005251">
    <property type="protein sequence ID" value="KAF3950834.1"/>
    <property type="molecule type" value="Genomic_DNA"/>
</dbReference>
<comment type="caution">
    <text evidence="1">The sequence shown here is derived from an EMBL/GenBank/DDBJ whole genome shotgun (WGS) entry which is preliminary data.</text>
</comment>